<sequence>MGTRDGEDIWPCPRESTFSTGNKEEEEEEKEEEEEVTANAVQ</sequence>
<evidence type="ECO:0000313" key="2">
    <source>
        <dbReference type="EMBL" id="VDK26976.1"/>
    </source>
</evidence>
<accession>A0A0R3W051</accession>
<dbReference type="AlphaFoldDB" id="A0A0R3W051"/>
<organism evidence="4">
    <name type="scientific">Taenia asiatica</name>
    <name type="common">Asian tapeworm</name>
    <dbReference type="NCBI Taxonomy" id="60517"/>
    <lineage>
        <taxon>Eukaryota</taxon>
        <taxon>Metazoa</taxon>
        <taxon>Spiralia</taxon>
        <taxon>Lophotrochozoa</taxon>
        <taxon>Platyhelminthes</taxon>
        <taxon>Cestoda</taxon>
        <taxon>Eucestoda</taxon>
        <taxon>Cyclophyllidea</taxon>
        <taxon>Taeniidae</taxon>
        <taxon>Taenia</taxon>
    </lineage>
</organism>
<proteinExistence type="predicted"/>
<feature type="compositionally biased region" description="Acidic residues" evidence="1">
    <location>
        <begin position="24"/>
        <end position="36"/>
    </location>
</feature>
<dbReference type="Proteomes" id="UP000282613">
    <property type="component" value="Unassembled WGS sequence"/>
</dbReference>
<feature type="region of interest" description="Disordered" evidence="1">
    <location>
        <begin position="1"/>
        <end position="42"/>
    </location>
</feature>
<gene>
    <name evidence="2" type="ORF">TASK_LOCUS3046</name>
</gene>
<keyword evidence="3" id="KW-1185">Reference proteome</keyword>
<name>A0A0R3W051_TAEAS</name>
<reference evidence="2 3" key="2">
    <citation type="submission" date="2018-11" db="EMBL/GenBank/DDBJ databases">
        <authorList>
            <consortium name="Pathogen Informatics"/>
        </authorList>
    </citation>
    <scope>NUCLEOTIDE SEQUENCE [LARGE SCALE GENOMIC DNA]</scope>
</reference>
<evidence type="ECO:0000313" key="4">
    <source>
        <dbReference type="WBParaSite" id="TASK_0000304501-mRNA-1"/>
    </source>
</evidence>
<evidence type="ECO:0000256" key="1">
    <source>
        <dbReference type="SAM" id="MobiDB-lite"/>
    </source>
</evidence>
<dbReference type="EMBL" id="UYRS01005080">
    <property type="protein sequence ID" value="VDK26976.1"/>
    <property type="molecule type" value="Genomic_DNA"/>
</dbReference>
<reference evidence="4" key="1">
    <citation type="submission" date="2017-02" db="UniProtKB">
        <authorList>
            <consortium name="WormBaseParasite"/>
        </authorList>
    </citation>
    <scope>IDENTIFICATION</scope>
</reference>
<protein>
    <submittedName>
        <fullName evidence="2 4">Uncharacterized protein</fullName>
    </submittedName>
</protein>
<evidence type="ECO:0000313" key="3">
    <source>
        <dbReference type="Proteomes" id="UP000282613"/>
    </source>
</evidence>
<dbReference type="WBParaSite" id="TASK_0000304501-mRNA-1">
    <property type="protein sequence ID" value="TASK_0000304501-mRNA-1"/>
    <property type="gene ID" value="TASK_0000304501"/>
</dbReference>